<keyword evidence="4" id="KW-1185">Reference proteome</keyword>
<evidence type="ECO:0000313" key="4">
    <source>
        <dbReference type="Proteomes" id="UP000188320"/>
    </source>
</evidence>
<evidence type="ECO:0000256" key="2">
    <source>
        <dbReference type="SAM" id="Phobius"/>
    </source>
</evidence>
<comment type="caution">
    <text evidence="3">The sequence shown here is derived from an EMBL/GenBank/DDBJ whole genome shotgun (WGS) entry which is preliminary data.</text>
</comment>
<dbReference type="EMBL" id="LSSK01001127">
    <property type="protein sequence ID" value="OMH80617.1"/>
    <property type="molecule type" value="Genomic_DNA"/>
</dbReference>
<keyword evidence="2" id="KW-0472">Membrane</keyword>
<name>A0A1R1PI40_ZANCU</name>
<organism evidence="3 4">
    <name type="scientific">Zancudomyces culisetae</name>
    <name type="common">Gut fungus</name>
    <name type="synonym">Smittium culisetae</name>
    <dbReference type="NCBI Taxonomy" id="1213189"/>
    <lineage>
        <taxon>Eukaryota</taxon>
        <taxon>Fungi</taxon>
        <taxon>Fungi incertae sedis</taxon>
        <taxon>Zoopagomycota</taxon>
        <taxon>Kickxellomycotina</taxon>
        <taxon>Harpellomycetes</taxon>
        <taxon>Harpellales</taxon>
        <taxon>Legeriomycetaceae</taxon>
        <taxon>Zancudomyces</taxon>
    </lineage>
</organism>
<evidence type="ECO:0000256" key="1">
    <source>
        <dbReference type="SAM" id="MobiDB-lite"/>
    </source>
</evidence>
<evidence type="ECO:0000313" key="3">
    <source>
        <dbReference type="EMBL" id="OMH80617.1"/>
    </source>
</evidence>
<protein>
    <submittedName>
        <fullName evidence="3">Uncharacterized protein</fullName>
    </submittedName>
</protein>
<reference evidence="4" key="1">
    <citation type="submission" date="2017-01" db="EMBL/GenBank/DDBJ databases">
        <authorList>
            <person name="Wang Y."/>
            <person name="White M."/>
            <person name="Kvist S."/>
            <person name="Moncalvo J.-M."/>
        </authorList>
    </citation>
    <scope>NUCLEOTIDE SEQUENCE [LARGE SCALE GENOMIC DNA]</scope>
    <source>
        <strain evidence="4">COL-18-3</strain>
    </source>
</reference>
<dbReference type="Proteomes" id="UP000188320">
    <property type="component" value="Unassembled WGS sequence"/>
</dbReference>
<gene>
    <name evidence="3" type="ORF">AX774_g5939</name>
</gene>
<dbReference type="AlphaFoldDB" id="A0A1R1PI40"/>
<feature type="compositionally biased region" description="Polar residues" evidence="1">
    <location>
        <begin position="77"/>
        <end position="91"/>
    </location>
</feature>
<feature type="transmembrane region" description="Helical" evidence="2">
    <location>
        <begin position="29"/>
        <end position="49"/>
    </location>
</feature>
<feature type="region of interest" description="Disordered" evidence="1">
    <location>
        <begin position="71"/>
        <end position="121"/>
    </location>
</feature>
<sequence length="149" mass="16976">MGIIGITFCMILSLANVNNNVILSGAQFVIAGMGACFVLIPSMVVIFQIETEYAIGRYLNLKYNYKRSPTMRMGPNTAKNGSKNQKQGIQLQQEVQVENQEEKDKEKEKDMDYTDEKKEGKGKKTYDEYLFDYDTAVEESVVVTVWHQL</sequence>
<feature type="compositionally biased region" description="Basic and acidic residues" evidence="1">
    <location>
        <begin position="100"/>
        <end position="121"/>
    </location>
</feature>
<keyword evidence="2" id="KW-0812">Transmembrane</keyword>
<proteinExistence type="predicted"/>
<keyword evidence="2" id="KW-1133">Transmembrane helix</keyword>
<accession>A0A1R1PI40</accession>